<sequence length="407" mass="45048">MALFSKRQQTNNNGTVNVDNINKGNLKKTEEQLRCEGLRLAMPFPYYIRDMDFNIVEFSPMMEQMTGFSKEEALKLKCYDVFNSSICGKNCVVQKHLQDSKDSVKNIYVELKNRSGKIIPTLISYTPYFDEAGNTIGAIEVIKDITAEKNIINTLDEEAHHLGSISEELAASSEETLAMSNTVANVSQAQTEKLHTCMKEMDSTNNQVDLIVKDTELIKQSIKSLNESMDSTIYGMDELSKKTNLITNIVDSIQNIAGQTNLLALNAAIEAARAGEHGRGFSVVADEVRKLAESSSLSAEDIHTNLKEITELVLEVSNKAIETNNNLKNSDNIIEGLINEIFKIKGSIDKLVKIVNELDTESKQNSQTSKNQAAAVEEVANVGGELARMAQDLQKHVTDLASRNHIV</sequence>
<keyword evidence="6" id="KW-1185">Reference proteome</keyword>
<dbReference type="InterPro" id="IPR000014">
    <property type="entry name" value="PAS"/>
</dbReference>
<name>A0A923EBB0_CLOTT</name>
<evidence type="ECO:0000256" key="1">
    <source>
        <dbReference type="ARBA" id="ARBA00023224"/>
    </source>
</evidence>
<dbReference type="Proteomes" id="UP000563151">
    <property type="component" value="Unassembled WGS sequence"/>
</dbReference>
<dbReference type="Gene3D" id="3.30.450.20">
    <property type="entry name" value="PAS domain"/>
    <property type="match status" value="1"/>
</dbReference>
<dbReference type="PROSITE" id="PS50113">
    <property type="entry name" value="PAC"/>
    <property type="match status" value="1"/>
</dbReference>
<evidence type="ECO:0000259" key="3">
    <source>
        <dbReference type="PROSITE" id="PS50111"/>
    </source>
</evidence>
<dbReference type="AlphaFoldDB" id="A0A923EBB0"/>
<dbReference type="InterPro" id="IPR001610">
    <property type="entry name" value="PAC"/>
</dbReference>
<dbReference type="GO" id="GO:0007165">
    <property type="term" value="P:signal transduction"/>
    <property type="evidence" value="ECO:0007669"/>
    <property type="project" value="UniProtKB-KW"/>
</dbReference>
<dbReference type="Pfam" id="PF00015">
    <property type="entry name" value="MCPsignal"/>
    <property type="match status" value="1"/>
</dbReference>
<dbReference type="Pfam" id="PF13426">
    <property type="entry name" value="PAS_9"/>
    <property type="match status" value="1"/>
</dbReference>
<evidence type="ECO:0000256" key="2">
    <source>
        <dbReference type="PROSITE-ProRule" id="PRU00284"/>
    </source>
</evidence>
<dbReference type="EMBL" id="JAAZWO010000015">
    <property type="protein sequence ID" value="MBC2398584.1"/>
    <property type="molecule type" value="Genomic_DNA"/>
</dbReference>
<reference evidence="5 6" key="1">
    <citation type="submission" date="2020-04" db="EMBL/GenBank/DDBJ databases">
        <title>Genomic insights into acetone-butanol-ethanol (ABE) fermentation by sequencing solventogenic clostridia strains.</title>
        <authorList>
            <person name="Brown S."/>
        </authorList>
    </citation>
    <scope>NUCLEOTIDE SEQUENCE [LARGE SCALE GENOMIC DNA]</scope>
    <source>
        <strain evidence="5 6">DJ011</strain>
    </source>
</reference>
<dbReference type="InterPro" id="IPR035965">
    <property type="entry name" value="PAS-like_dom_sf"/>
</dbReference>
<organism evidence="5 6">
    <name type="scientific">Clostridium tetanomorphum</name>
    <dbReference type="NCBI Taxonomy" id="1553"/>
    <lineage>
        <taxon>Bacteria</taxon>
        <taxon>Bacillati</taxon>
        <taxon>Bacillota</taxon>
        <taxon>Clostridia</taxon>
        <taxon>Eubacteriales</taxon>
        <taxon>Clostridiaceae</taxon>
        <taxon>Clostridium</taxon>
    </lineage>
</organism>
<dbReference type="PANTHER" id="PTHR32089">
    <property type="entry name" value="METHYL-ACCEPTING CHEMOTAXIS PROTEIN MCPB"/>
    <property type="match status" value="1"/>
</dbReference>
<dbReference type="InterPro" id="IPR000700">
    <property type="entry name" value="PAS-assoc_C"/>
</dbReference>
<protein>
    <submittedName>
        <fullName evidence="5">PAS domain-containing protein</fullName>
    </submittedName>
</protein>
<dbReference type="PANTHER" id="PTHR32089:SF112">
    <property type="entry name" value="LYSOZYME-LIKE PROTEIN-RELATED"/>
    <property type="match status" value="1"/>
</dbReference>
<dbReference type="InterPro" id="IPR004089">
    <property type="entry name" value="MCPsignal_dom"/>
</dbReference>
<dbReference type="CDD" id="cd00130">
    <property type="entry name" value="PAS"/>
    <property type="match status" value="1"/>
</dbReference>
<feature type="domain" description="PAC" evidence="4">
    <location>
        <begin position="105"/>
        <end position="157"/>
    </location>
</feature>
<dbReference type="Gene3D" id="1.10.287.950">
    <property type="entry name" value="Methyl-accepting chemotaxis protein"/>
    <property type="match status" value="1"/>
</dbReference>
<dbReference type="GO" id="GO:0016020">
    <property type="term" value="C:membrane"/>
    <property type="evidence" value="ECO:0007669"/>
    <property type="project" value="InterPro"/>
</dbReference>
<dbReference type="SUPFAM" id="SSF55785">
    <property type="entry name" value="PYP-like sensor domain (PAS domain)"/>
    <property type="match status" value="1"/>
</dbReference>
<feature type="domain" description="Methyl-accepting transducer" evidence="3">
    <location>
        <begin position="165"/>
        <end position="380"/>
    </location>
</feature>
<dbReference type="SMART" id="SM00086">
    <property type="entry name" value="PAC"/>
    <property type="match status" value="1"/>
</dbReference>
<dbReference type="PROSITE" id="PS50111">
    <property type="entry name" value="CHEMOTAXIS_TRANSDUC_2"/>
    <property type="match status" value="1"/>
</dbReference>
<evidence type="ECO:0000259" key="4">
    <source>
        <dbReference type="PROSITE" id="PS50113"/>
    </source>
</evidence>
<gene>
    <name evidence="5" type="ORF">HGG79_12495</name>
</gene>
<dbReference type="SUPFAM" id="SSF58104">
    <property type="entry name" value="Methyl-accepting chemotaxis protein (MCP) signaling domain"/>
    <property type="match status" value="1"/>
</dbReference>
<dbReference type="NCBIfam" id="TIGR00229">
    <property type="entry name" value="sensory_box"/>
    <property type="match status" value="1"/>
</dbReference>
<accession>A0A923EBB0</accession>
<evidence type="ECO:0000313" key="6">
    <source>
        <dbReference type="Proteomes" id="UP000563151"/>
    </source>
</evidence>
<keyword evidence="1 2" id="KW-0807">Transducer</keyword>
<dbReference type="SMART" id="SM00283">
    <property type="entry name" value="MA"/>
    <property type="match status" value="1"/>
</dbReference>
<comment type="caution">
    <text evidence="5">The sequence shown here is derived from an EMBL/GenBank/DDBJ whole genome shotgun (WGS) entry which is preliminary data.</text>
</comment>
<proteinExistence type="predicted"/>
<dbReference type="RefSeq" id="WP_035150020.1">
    <property type="nucleotide sequence ID" value="NZ_JABTAX010000001.1"/>
</dbReference>
<evidence type="ECO:0000313" key="5">
    <source>
        <dbReference type="EMBL" id="MBC2398584.1"/>
    </source>
</evidence>